<organism evidence="2 3">
    <name type="scientific">Zancudomyces culisetae</name>
    <name type="common">Gut fungus</name>
    <name type="synonym">Smittium culisetae</name>
    <dbReference type="NCBI Taxonomy" id="1213189"/>
    <lineage>
        <taxon>Eukaryota</taxon>
        <taxon>Fungi</taxon>
        <taxon>Fungi incertae sedis</taxon>
        <taxon>Zoopagomycota</taxon>
        <taxon>Kickxellomycotina</taxon>
        <taxon>Harpellomycetes</taxon>
        <taxon>Harpellales</taxon>
        <taxon>Legeriomycetaceae</taxon>
        <taxon>Zancudomyces</taxon>
    </lineage>
</organism>
<keyword evidence="3" id="KW-1185">Reference proteome</keyword>
<accession>A0A1R1PX64</accession>
<dbReference type="Proteomes" id="UP000188320">
    <property type="component" value="Unassembled WGS sequence"/>
</dbReference>
<feature type="chain" id="PRO_5012164237" evidence="1">
    <location>
        <begin position="16"/>
        <end position="157"/>
    </location>
</feature>
<protein>
    <submittedName>
        <fullName evidence="2">Uncharacterized protein</fullName>
    </submittedName>
</protein>
<sequence>MKLIISAIVVGTLSATNVLGLDREAFNECYAVHKAESIWPSYSFHQCILKQDHSNYTITQNAVIKNCQRIRNSSLLFAEVSNKYYKLLDSISLEITKVNEFLISLHNYDERTPEDPLKFNANSSFTRELRKKIDLLSYYALIYYKNHKHVYGYRNEL</sequence>
<comment type="caution">
    <text evidence="2">The sequence shown here is derived from an EMBL/GenBank/DDBJ whole genome shotgun (WGS) entry which is preliminary data.</text>
</comment>
<name>A0A1R1PX64_ZANCU</name>
<evidence type="ECO:0000313" key="3">
    <source>
        <dbReference type="Proteomes" id="UP000188320"/>
    </source>
</evidence>
<dbReference type="AlphaFoldDB" id="A0A1R1PX64"/>
<reference evidence="3" key="1">
    <citation type="submission" date="2017-01" db="EMBL/GenBank/DDBJ databases">
        <authorList>
            <person name="Wang Y."/>
            <person name="White M."/>
            <person name="Kvist S."/>
            <person name="Moncalvo J.-M."/>
        </authorList>
    </citation>
    <scope>NUCLEOTIDE SEQUENCE [LARGE SCALE GENOMIC DNA]</scope>
    <source>
        <strain evidence="3">COL-18-3</strain>
    </source>
</reference>
<dbReference type="EMBL" id="LSSK01000074">
    <property type="protein sequence ID" value="OMH85513.1"/>
    <property type="molecule type" value="Genomic_DNA"/>
</dbReference>
<evidence type="ECO:0000256" key="1">
    <source>
        <dbReference type="SAM" id="SignalP"/>
    </source>
</evidence>
<proteinExistence type="predicted"/>
<gene>
    <name evidence="2" type="ORF">AX774_g945</name>
</gene>
<feature type="signal peptide" evidence="1">
    <location>
        <begin position="1"/>
        <end position="15"/>
    </location>
</feature>
<keyword evidence="1" id="KW-0732">Signal</keyword>
<evidence type="ECO:0000313" key="2">
    <source>
        <dbReference type="EMBL" id="OMH85513.1"/>
    </source>
</evidence>